<comment type="caution">
    <text evidence="5">The sequence shown here is derived from an EMBL/GenBank/DDBJ whole genome shotgun (WGS) entry which is preliminary data.</text>
</comment>
<dbReference type="PANTHER" id="PTHR30265:SF4">
    <property type="entry name" value="KOW MOTIF FAMILY PROTEIN, EXPRESSED"/>
    <property type="match status" value="1"/>
</dbReference>
<dbReference type="EMBL" id="QNBE01000012">
    <property type="protein sequence ID" value="RKX71312.1"/>
    <property type="molecule type" value="Genomic_DNA"/>
</dbReference>
<dbReference type="InterPro" id="IPR006645">
    <property type="entry name" value="NGN-like_dom"/>
</dbReference>
<dbReference type="NCBIfam" id="NF033644">
    <property type="entry name" value="antiterm_UpxY"/>
    <property type="match status" value="1"/>
</dbReference>
<dbReference type="SUPFAM" id="SSF82679">
    <property type="entry name" value="N-utilization substance G protein NusG, N-terminal domain"/>
    <property type="match status" value="1"/>
</dbReference>
<dbReference type="Proteomes" id="UP000268469">
    <property type="component" value="Unassembled WGS sequence"/>
</dbReference>
<keyword evidence="2" id="KW-0805">Transcription regulation</keyword>
<evidence type="ECO:0000256" key="1">
    <source>
        <dbReference type="ARBA" id="ARBA00022814"/>
    </source>
</evidence>
<accession>A0A660SLD7</accession>
<sequence length="168" mass="19653">MERPLWFATYTRPNCERLVAKQFQQKGLVYFLPKIRARVRRNEKVVFIEKPLFRSYVFVQSRPLPDHLIQIYRTYGLVYILGKNGRPEPIPDEDIESIRIFVTKKPDDIRIYHHLVKGQKVIVASGPLKGAIGVILERRDKKKELVVSIELMKRSVAVTLSEERVDPI</sequence>
<evidence type="ECO:0000256" key="2">
    <source>
        <dbReference type="ARBA" id="ARBA00023015"/>
    </source>
</evidence>
<evidence type="ECO:0000256" key="3">
    <source>
        <dbReference type="ARBA" id="ARBA00023163"/>
    </source>
</evidence>
<protein>
    <recommendedName>
        <fullName evidence="4">NusG-like N-terminal domain-containing protein</fullName>
    </recommendedName>
</protein>
<proteinExistence type="predicted"/>
<evidence type="ECO:0000313" key="6">
    <source>
        <dbReference type="Proteomes" id="UP000268469"/>
    </source>
</evidence>
<dbReference type="InterPro" id="IPR036735">
    <property type="entry name" value="NGN_dom_sf"/>
</dbReference>
<dbReference type="InterPro" id="IPR008991">
    <property type="entry name" value="Translation_prot_SH3-like_sf"/>
</dbReference>
<dbReference type="PANTHER" id="PTHR30265">
    <property type="entry name" value="RHO-INTERACTING TRANSCRIPTION TERMINATION FACTOR NUSG"/>
    <property type="match status" value="1"/>
</dbReference>
<keyword evidence="3" id="KW-0804">Transcription</keyword>
<evidence type="ECO:0000313" key="5">
    <source>
        <dbReference type="EMBL" id="RKX71312.1"/>
    </source>
</evidence>
<dbReference type="GO" id="GO:0031564">
    <property type="term" value="P:transcription antitermination"/>
    <property type="evidence" value="ECO:0007669"/>
    <property type="project" value="UniProtKB-KW"/>
</dbReference>
<dbReference type="AlphaFoldDB" id="A0A660SLD7"/>
<dbReference type="GO" id="GO:0006354">
    <property type="term" value="P:DNA-templated transcription elongation"/>
    <property type="evidence" value="ECO:0007669"/>
    <property type="project" value="InterPro"/>
</dbReference>
<dbReference type="Gene3D" id="3.30.70.940">
    <property type="entry name" value="NusG, N-terminal domain"/>
    <property type="match status" value="1"/>
</dbReference>
<dbReference type="SUPFAM" id="SSF50104">
    <property type="entry name" value="Translation proteins SH3-like domain"/>
    <property type="match status" value="1"/>
</dbReference>
<gene>
    <name evidence="5" type="ORF">DRP53_02135</name>
</gene>
<reference evidence="5 6" key="1">
    <citation type="submission" date="2018-06" db="EMBL/GenBank/DDBJ databases">
        <title>Extensive metabolic versatility and redundancy in microbially diverse, dynamic hydrothermal sediments.</title>
        <authorList>
            <person name="Dombrowski N."/>
            <person name="Teske A."/>
            <person name="Baker B.J."/>
        </authorList>
    </citation>
    <scope>NUCLEOTIDE SEQUENCE [LARGE SCALE GENOMIC DNA]</scope>
    <source>
        <strain evidence="5">B36_G15</strain>
    </source>
</reference>
<feature type="domain" description="NusG-like N-terminal" evidence="4">
    <location>
        <begin position="3"/>
        <end position="102"/>
    </location>
</feature>
<evidence type="ECO:0000259" key="4">
    <source>
        <dbReference type="SMART" id="SM00738"/>
    </source>
</evidence>
<organism evidence="5 6">
    <name type="scientific">candidate division WOR-3 bacterium</name>
    <dbReference type="NCBI Taxonomy" id="2052148"/>
    <lineage>
        <taxon>Bacteria</taxon>
        <taxon>Bacteria division WOR-3</taxon>
    </lineage>
</organism>
<dbReference type="InterPro" id="IPR043425">
    <property type="entry name" value="NusG-like"/>
</dbReference>
<dbReference type="SMART" id="SM00738">
    <property type="entry name" value="NGN"/>
    <property type="match status" value="1"/>
</dbReference>
<keyword evidence="1" id="KW-0889">Transcription antitermination</keyword>
<dbReference type="Pfam" id="PF02357">
    <property type="entry name" value="NusG"/>
    <property type="match status" value="1"/>
</dbReference>
<name>A0A660SLD7_UNCW3</name>